<accession>F4RNY3</accession>
<dbReference type="PANTHER" id="PTHR11225">
    <property type="entry name" value="NUCLEAR PORE COMPLEX PROTEIN NUP93 NUCLEOPORIN NUP93 DEAD EYE PROTEIN"/>
    <property type="match status" value="1"/>
</dbReference>
<dbReference type="OrthoDB" id="1918363at2759"/>
<dbReference type="Proteomes" id="UP000001072">
    <property type="component" value="Unassembled WGS sequence"/>
</dbReference>
<evidence type="ECO:0000313" key="6">
    <source>
        <dbReference type="Proteomes" id="UP000001072"/>
    </source>
</evidence>
<keyword evidence="4" id="KW-0811">Translocation</keyword>
<dbReference type="eggNOG" id="KOG2168">
    <property type="taxonomic scope" value="Eukaryota"/>
</dbReference>
<dbReference type="GO" id="GO:0005643">
    <property type="term" value="C:nuclear pore"/>
    <property type="evidence" value="ECO:0007669"/>
    <property type="project" value="UniProtKB-SubCell"/>
</dbReference>
<evidence type="ECO:0000313" key="5">
    <source>
        <dbReference type="EMBL" id="EGG05836.1"/>
    </source>
</evidence>
<dbReference type="GO" id="GO:0016973">
    <property type="term" value="P:poly(A)+ mRNA export from nucleus"/>
    <property type="evidence" value="ECO:0007669"/>
    <property type="project" value="TreeGrafter"/>
</dbReference>
<gene>
    <name evidence="5" type="ORF">MELLADRAFT_107321</name>
</gene>
<keyword evidence="4" id="KW-0906">Nuclear pore complex</keyword>
<protein>
    <recommendedName>
        <fullName evidence="4">Nuclear pore protein</fullName>
    </recommendedName>
</protein>
<name>F4RNY3_MELLP</name>
<comment type="subcellular location">
    <subcellularLocation>
        <location evidence="1">Nucleus envelope</location>
    </subcellularLocation>
    <subcellularLocation>
        <location evidence="4">Nucleus</location>
        <location evidence="4">Nuclear pore complex</location>
    </subcellularLocation>
</comment>
<keyword evidence="6" id="KW-1185">Reference proteome</keyword>
<organism evidence="6">
    <name type="scientific">Melampsora larici-populina (strain 98AG31 / pathotype 3-4-7)</name>
    <name type="common">Poplar leaf rust fungus</name>
    <dbReference type="NCBI Taxonomy" id="747676"/>
    <lineage>
        <taxon>Eukaryota</taxon>
        <taxon>Fungi</taxon>
        <taxon>Dikarya</taxon>
        <taxon>Basidiomycota</taxon>
        <taxon>Pucciniomycotina</taxon>
        <taxon>Pucciniomycetes</taxon>
        <taxon>Pucciniales</taxon>
        <taxon>Melampsoraceae</taxon>
        <taxon>Melampsora</taxon>
    </lineage>
</organism>
<sequence>MGDSDTLVTDQIKSQLRRLISNQKFPFDSNHLNNQINPYSKESSPIGLINGQGAISIADFLLACDGLHADGLGRTIDAVDSRGTFKPLQPLQDTDVGFLDRIKNRPKSQFFELKNLTNYGESDFDPNGNRPFSYSTVLLMSGQFEKAILFLQQTHNYQLDAVHFAIALAYYSLLGMSDTVPALEGHPNVSMHNPKGVTISLTASKNILVVAKNILDHYDRTYSISCKISKKNGDTYCRLD</sequence>
<dbReference type="HOGENOM" id="CLU_1156614_0_0_1"/>
<evidence type="ECO:0000256" key="3">
    <source>
        <dbReference type="ARBA" id="ARBA00023242"/>
    </source>
</evidence>
<dbReference type="AlphaFoldDB" id="F4RNY3"/>
<dbReference type="KEGG" id="mlr:MELLADRAFT_107321"/>
<proteinExistence type="inferred from homology"/>
<reference evidence="6" key="1">
    <citation type="journal article" date="2011" name="Proc. Natl. Acad. Sci. U.S.A.">
        <title>Obligate biotrophy features unraveled by the genomic analysis of rust fungi.</title>
        <authorList>
            <person name="Duplessis S."/>
            <person name="Cuomo C.A."/>
            <person name="Lin Y.-C."/>
            <person name="Aerts A."/>
            <person name="Tisserant E."/>
            <person name="Veneault-Fourrey C."/>
            <person name="Joly D.L."/>
            <person name="Hacquard S."/>
            <person name="Amselem J."/>
            <person name="Cantarel B.L."/>
            <person name="Chiu R."/>
            <person name="Coutinho P.M."/>
            <person name="Feau N."/>
            <person name="Field M."/>
            <person name="Frey P."/>
            <person name="Gelhaye E."/>
            <person name="Goldberg J."/>
            <person name="Grabherr M.G."/>
            <person name="Kodira C.D."/>
            <person name="Kohler A."/>
            <person name="Kuees U."/>
            <person name="Lindquist E.A."/>
            <person name="Lucas S.M."/>
            <person name="Mago R."/>
            <person name="Mauceli E."/>
            <person name="Morin E."/>
            <person name="Murat C."/>
            <person name="Pangilinan J.L."/>
            <person name="Park R."/>
            <person name="Pearson M."/>
            <person name="Quesneville H."/>
            <person name="Rouhier N."/>
            <person name="Sakthikumar S."/>
            <person name="Salamov A.A."/>
            <person name="Schmutz J."/>
            <person name="Selles B."/>
            <person name="Shapiro H."/>
            <person name="Tanguay P."/>
            <person name="Tuskan G.A."/>
            <person name="Henrissat B."/>
            <person name="Van de Peer Y."/>
            <person name="Rouze P."/>
            <person name="Ellis J.G."/>
            <person name="Dodds P.N."/>
            <person name="Schein J.E."/>
            <person name="Zhong S."/>
            <person name="Hamelin R.C."/>
            <person name="Grigoriev I.V."/>
            <person name="Szabo L.J."/>
            <person name="Martin F."/>
        </authorList>
    </citation>
    <scope>NUCLEOTIDE SEQUENCE [LARGE SCALE GENOMIC DNA]</scope>
    <source>
        <strain evidence="6">98AG31 / pathotype 3-4-7</strain>
    </source>
</reference>
<keyword evidence="4" id="KW-0509">mRNA transport</keyword>
<dbReference type="InterPro" id="IPR007231">
    <property type="entry name" value="Nucleoporin_int_Nup93/Nic96"/>
</dbReference>
<dbReference type="VEuPathDB" id="FungiDB:MELLADRAFT_107321"/>
<keyword evidence="3 4" id="KW-0539">Nucleus</keyword>
<dbReference type="RefSeq" id="XP_007410892.1">
    <property type="nucleotide sequence ID" value="XM_007410830.1"/>
</dbReference>
<dbReference type="GO" id="GO:0006606">
    <property type="term" value="P:protein import into nucleus"/>
    <property type="evidence" value="ECO:0007669"/>
    <property type="project" value="TreeGrafter"/>
</dbReference>
<dbReference type="EMBL" id="GL883111">
    <property type="protein sequence ID" value="EGG05836.1"/>
    <property type="molecule type" value="Genomic_DNA"/>
</dbReference>
<keyword evidence="4" id="KW-0813">Transport</keyword>
<dbReference type="STRING" id="747676.F4RNY3"/>
<evidence type="ECO:0000256" key="1">
    <source>
        <dbReference type="ARBA" id="ARBA00004259"/>
    </source>
</evidence>
<keyword evidence="4" id="KW-0472">Membrane</keyword>
<evidence type="ECO:0000256" key="2">
    <source>
        <dbReference type="ARBA" id="ARBA00010186"/>
    </source>
</evidence>
<dbReference type="InParanoid" id="F4RNY3"/>
<dbReference type="PANTHER" id="PTHR11225:SF4">
    <property type="entry name" value="NUCLEAR PORE COMPLEX PROTEIN NUP93"/>
    <property type="match status" value="1"/>
</dbReference>
<dbReference type="GeneID" id="18923134"/>
<evidence type="ECO:0000256" key="4">
    <source>
        <dbReference type="RuleBase" id="RU364035"/>
    </source>
</evidence>
<dbReference type="GO" id="GO:0017056">
    <property type="term" value="F:structural constituent of nuclear pore"/>
    <property type="evidence" value="ECO:0007669"/>
    <property type="project" value="InterPro"/>
</dbReference>
<dbReference type="Pfam" id="PF04097">
    <property type="entry name" value="Nic96"/>
    <property type="match status" value="1"/>
</dbReference>
<comment type="similarity">
    <text evidence="2 4">Belongs to the nucleoporin interacting component (NIC) family.</text>
</comment>
<keyword evidence="4" id="KW-0653">Protein transport</keyword>